<evidence type="ECO:0000313" key="6">
    <source>
        <dbReference type="EMBL" id="KAJ8612818.1"/>
    </source>
</evidence>
<dbReference type="PANTHER" id="PTHR24189">
    <property type="entry name" value="MYOTROPHIN"/>
    <property type="match status" value="1"/>
</dbReference>
<keyword evidence="1" id="KW-0677">Repeat</keyword>
<dbReference type="InterPro" id="IPR036770">
    <property type="entry name" value="Ankyrin_rpt-contain_sf"/>
</dbReference>
<dbReference type="SUPFAM" id="SSF48403">
    <property type="entry name" value="Ankyrin repeat"/>
    <property type="match status" value="1"/>
</dbReference>
<dbReference type="SMART" id="SM00248">
    <property type="entry name" value="ANK"/>
    <property type="match status" value="3"/>
</dbReference>
<dbReference type="AlphaFoldDB" id="A0AAD7UPR2"/>
<organism evidence="6 7">
    <name type="scientific">Chrysophaeum taylorii</name>
    <dbReference type="NCBI Taxonomy" id="2483200"/>
    <lineage>
        <taxon>Eukaryota</taxon>
        <taxon>Sar</taxon>
        <taxon>Stramenopiles</taxon>
        <taxon>Ochrophyta</taxon>
        <taxon>Pelagophyceae</taxon>
        <taxon>Pelagomonadales</taxon>
        <taxon>Pelagomonadaceae</taxon>
        <taxon>Chrysophaeum</taxon>
    </lineage>
</organism>
<feature type="compositionally biased region" description="Basic and acidic residues" evidence="4">
    <location>
        <begin position="284"/>
        <end position="296"/>
    </location>
</feature>
<reference evidence="6" key="1">
    <citation type="submission" date="2023-01" db="EMBL/GenBank/DDBJ databases">
        <title>Metagenome sequencing of chrysophaentin producing Chrysophaeum taylorii.</title>
        <authorList>
            <person name="Davison J."/>
            <person name="Bewley C."/>
        </authorList>
    </citation>
    <scope>NUCLEOTIDE SEQUENCE</scope>
    <source>
        <strain evidence="6">NIES-1699</strain>
    </source>
</reference>
<protein>
    <submittedName>
        <fullName evidence="6">Uncharacterized protein</fullName>
    </submittedName>
</protein>
<dbReference type="Proteomes" id="UP001230188">
    <property type="component" value="Unassembled WGS sequence"/>
</dbReference>
<dbReference type="Gene3D" id="1.25.40.20">
    <property type="entry name" value="Ankyrin repeat-containing domain"/>
    <property type="match status" value="1"/>
</dbReference>
<name>A0AAD7UPR2_9STRA</name>
<comment type="caution">
    <text evidence="6">The sequence shown here is derived from an EMBL/GenBank/DDBJ whole genome shotgun (WGS) entry which is preliminary data.</text>
</comment>
<dbReference type="InterPro" id="IPR002110">
    <property type="entry name" value="Ankyrin_rpt"/>
</dbReference>
<dbReference type="PROSITE" id="PS50297">
    <property type="entry name" value="ANK_REP_REGION"/>
    <property type="match status" value="2"/>
</dbReference>
<evidence type="ECO:0000256" key="1">
    <source>
        <dbReference type="ARBA" id="ARBA00022737"/>
    </source>
</evidence>
<proteinExistence type="predicted"/>
<keyword evidence="2 3" id="KW-0040">ANK repeat</keyword>
<feature type="repeat" description="ANK" evidence="3">
    <location>
        <begin position="111"/>
        <end position="143"/>
    </location>
</feature>
<dbReference type="EMBL" id="JAQMWT010000040">
    <property type="protein sequence ID" value="KAJ8612818.1"/>
    <property type="molecule type" value="Genomic_DNA"/>
</dbReference>
<feature type="region of interest" description="Disordered" evidence="4">
    <location>
        <begin position="46"/>
        <end position="69"/>
    </location>
</feature>
<sequence>MLLLLLLRRSVLVVFALGFAEEMHDVQVIELYGDVVEEELDPKKWGPRVVPPRSKNTKRTPPEKTMSNQAARKIGKEFEAAVQAGDVEAIRSWLDAGFDVEASALPEVRRLGYTPLINAVVYRHPSVLELLLERGADPDVRSIWMTSPLSIAAHCKPDDPVAIDRCLECVDLLLAYGADINGRTDDGWTPLFHAARARNMKILHHLLANGADPNLVETWNNEKKTHDAAYLRDYLDHALLRSSPDWAECLRGKPQVKGNCNKVQAWARAGIEKRDQKRRQQQAHRPDKGDDADARNSSESPAAAATVPDEL</sequence>
<dbReference type="InterPro" id="IPR050745">
    <property type="entry name" value="Multifunctional_regulatory"/>
</dbReference>
<feature type="signal peptide" evidence="5">
    <location>
        <begin position="1"/>
        <end position="16"/>
    </location>
</feature>
<feature type="repeat" description="ANK" evidence="3">
    <location>
        <begin position="186"/>
        <end position="218"/>
    </location>
</feature>
<keyword evidence="5" id="KW-0732">Signal</keyword>
<accession>A0AAD7UPR2</accession>
<dbReference type="PROSITE" id="PS50088">
    <property type="entry name" value="ANK_REPEAT"/>
    <property type="match status" value="2"/>
</dbReference>
<evidence type="ECO:0000256" key="3">
    <source>
        <dbReference type="PROSITE-ProRule" id="PRU00023"/>
    </source>
</evidence>
<dbReference type="Pfam" id="PF13857">
    <property type="entry name" value="Ank_5"/>
    <property type="match status" value="1"/>
</dbReference>
<evidence type="ECO:0000256" key="4">
    <source>
        <dbReference type="SAM" id="MobiDB-lite"/>
    </source>
</evidence>
<feature type="chain" id="PRO_5041987654" evidence="5">
    <location>
        <begin position="17"/>
        <end position="311"/>
    </location>
</feature>
<keyword evidence="7" id="KW-1185">Reference proteome</keyword>
<evidence type="ECO:0000256" key="5">
    <source>
        <dbReference type="SAM" id="SignalP"/>
    </source>
</evidence>
<gene>
    <name evidence="6" type="ORF">CTAYLR_002040</name>
</gene>
<feature type="region of interest" description="Disordered" evidence="4">
    <location>
        <begin position="268"/>
        <end position="311"/>
    </location>
</feature>
<dbReference type="Pfam" id="PF13637">
    <property type="entry name" value="Ank_4"/>
    <property type="match status" value="1"/>
</dbReference>
<evidence type="ECO:0000256" key="2">
    <source>
        <dbReference type="ARBA" id="ARBA00023043"/>
    </source>
</evidence>
<evidence type="ECO:0000313" key="7">
    <source>
        <dbReference type="Proteomes" id="UP001230188"/>
    </source>
</evidence>